<name>A0A4Z1JGZ8_9HELO</name>
<evidence type="ECO:0000313" key="2">
    <source>
        <dbReference type="EMBL" id="TGO72931.1"/>
    </source>
</evidence>
<comment type="caution">
    <text evidence="2">The sequence shown here is derived from an EMBL/GenBank/DDBJ whole genome shotgun (WGS) entry which is preliminary data.</text>
</comment>
<sequence length="189" mass="19176">MFSKTFIATLLASSAAATPIVSARAASDAFSLISIRSGTDLQNQAITANGGRLYIGKETSSYCPESVGSACPEGTSTTFVSGGSTLSLNTEVPGGQQVYIGTDYSVSYTQPHSADIHGGVASGWTYTAGENGSLGSLSFPDYGFIACRESDGVYAVFLTPGGSGTGNCTGIAVATVPYTGEGPSAWEYA</sequence>
<dbReference type="OrthoDB" id="5430620at2759"/>
<dbReference type="Proteomes" id="UP000297229">
    <property type="component" value="Unassembled WGS sequence"/>
</dbReference>
<evidence type="ECO:0008006" key="4">
    <source>
        <dbReference type="Google" id="ProtNLM"/>
    </source>
</evidence>
<keyword evidence="3" id="KW-1185">Reference proteome</keyword>
<protein>
    <recommendedName>
        <fullName evidence="4">IgE-binding protein</fullName>
    </recommendedName>
</protein>
<dbReference type="PANTHER" id="PTHR42047:SF1">
    <property type="entry name" value="PROTEIN, PUTATIVE (AFU_ORTHOLOGUE AFUA_6G03560)-RELATED"/>
    <property type="match status" value="1"/>
</dbReference>
<dbReference type="AlphaFoldDB" id="A0A4Z1JGZ8"/>
<dbReference type="PANTHER" id="PTHR42047">
    <property type="entry name" value="PROTEIN, PUTATIVE (AFU_ORTHOLOGUE AFUA_6G03560)-RELATED"/>
    <property type="match status" value="1"/>
</dbReference>
<evidence type="ECO:0000256" key="1">
    <source>
        <dbReference type="SAM" id="SignalP"/>
    </source>
</evidence>
<organism evidence="2 3">
    <name type="scientific">Botrytis elliptica</name>
    <dbReference type="NCBI Taxonomy" id="278938"/>
    <lineage>
        <taxon>Eukaryota</taxon>
        <taxon>Fungi</taxon>
        <taxon>Dikarya</taxon>
        <taxon>Ascomycota</taxon>
        <taxon>Pezizomycotina</taxon>
        <taxon>Leotiomycetes</taxon>
        <taxon>Helotiales</taxon>
        <taxon>Sclerotiniaceae</taxon>
        <taxon>Botrytis</taxon>
    </lineage>
</organism>
<dbReference type="InterPro" id="IPR052820">
    <property type="entry name" value="PhiA_domain"/>
</dbReference>
<dbReference type="EMBL" id="PQXM01000404">
    <property type="protein sequence ID" value="TGO72931.1"/>
    <property type="molecule type" value="Genomic_DNA"/>
</dbReference>
<feature type="chain" id="PRO_5021246140" description="IgE-binding protein" evidence="1">
    <location>
        <begin position="18"/>
        <end position="189"/>
    </location>
</feature>
<proteinExistence type="predicted"/>
<feature type="signal peptide" evidence="1">
    <location>
        <begin position="1"/>
        <end position="17"/>
    </location>
</feature>
<evidence type="ECO:0000313" key="3">
    <source>
        <dbReference type="Proteomes" id="UP000297229"/>
    </source>
</evidence>
<reference evidence="2 3" key="1">
    <citation type="submission" date="2017-12" db="EMBL/GenBank/DDBJ databases">
        <title>Comparative genomics of Botrytis spp.</title>
        <authorList>
            <person name="Valero-Jimenez C.A."/>
            <person name="Tapia P."/>
            <person name="Veloso J."/>
            <person name="Silva-Moreno E."/>
            <person name="Staats M."/>
            <person name="Valdes J.H."/>
            <person name="Van Kan J.A.L."/>
        </authorList>
    </citation>
    <scope>NUCLEOTIDE SEQUENCE [LARGE SCALE GENOMIC DNA]</scope>
    <source>
        <strain evidence="2 3">Be9601</strain>
    </source>
</reference>
<dbReference type="STRING" id="278938.A0A4Z1JGZ8"/>
<keyword evidence="1" id="KW-0732">Signal</keyword>
<gene>
    <name evidence="2" type="ORF">BELL_0406g00140</name>
</gene>
<accession>A0A4Z1JGZ8</accession>